<dbReference type="STRING" id="279238.Saro_3016"/>
<dbReference type="HOGENOM" id="CLU_160468_0_0_5"/>
<dbReference type="Proteomes" id="UP000009134">
    <property type="component" value="Chromosome"/>
</dbReference>
<gene>
    <name evidence="2" type="ordered locus">Saro_3016</name>
</gene>
<name>Q2G3X2_NOVAD</name>
<feature type="signal peptide" evidence="1">
    <location>
        <begin position="1"/>
        <end position="22"/>
    </location>
</feature>
<sequence>MTKALCLISAIALAGCASTAMKQYVGESVTEAVMRLGPPENAFDLPDGRRAFQWHWGGGAVVVPGHTAATVAPVGSVAVVNATSTPAYVAESDGCLVTLIAKPVGNDYRVEEYRIPKRLVC</sequence>
<dbReference type="KEGG" id="nar:Saro_3016"/>
<dbReference type="AlphaFoldDB" id="Q2G3X2"/>
<organism evidence="2 3">
    <name type="scientific">Novosphingobium aromaticivorans (strain ATCC 700278 / DSM 12444 / CCUG 56034 / CIP 105152 / NBRC 16084 / F199)</name>
    <dbReference type="NCBI Taxonomy" id="279238"/>
    <lineage>
        <taxon>Bacteria</taxon>
        <taxon>Pseudomonadati</taxon>
        <taxon>Pseudomonadota</taxon>
        <taxon>Alphaproteobacteria</taxon>
        <taxon>Sphingomonadales</taxon>
        <taxon>Sphingomonadaceae</taxon>
        <taxon>Novosphingobium</taxon>
    </lineage>
</organism>
<keyword evidence="3" id="KW-1185">Reference proteome</keyword>
<protein>
    <recommendedName>
        <fullName evidence="4">Lipoprotein</fullName>
    </recommendedName>
</protein>
<reference evidence="3" key="1">
    <citation type="submission" date="2006-01" db="EMBL/GenBank/DDBJ databases">
        <title>Complete sequence of Novosphingobium aromaticivorans DSM 12444.</title>
        <authorList>
            <consortium name="US DOE Joint Genome Institute"/>
            <person name="Copeland A."/>
            <person name="Lucas S."/>
            <person name="Lapidus A."/>
            <person name="Barry K."/>
            <person name="Detter J.C."/>
            <person name="Glavina T."/>
            <person name="Hammon N."/>
            <person name="Israni S."/>
            <person name="Pitluck S."/>
            <person name="Chain P."/>
            <person name="Malfatti S."/>
            <person name="Shin M."/>
            <person name="Vergez L."/>
            <person name="Schmutz J."/>
            <person name="Larimer F."/>
            <person name="Land M."/>
            <person name="Kyrpides N."/>
            <person name="Ivanova N."/>
            <person name="Fredrickson J."/>
            <person name="Balkwill D."/>
            <person name="Romine M.F."/>
            <person name="Richardson P."/>
        </authorList>
    </citation>
    <scope>NUCLEOTIDE SEQUENCE [LARGE SCALE GENOMIC DNA]</scope>
    <source>
        <strain evidence="3">ATCC 700278 / DSM 12444 / CCUG 56034 / CIP 105152 / NBRC 16084 / F199</strain>
    </source>
</reference>
<dbReference type="eggNOG" id="ENOG5033DHT">
    <property type="taxonomic scope" value="Bacteria"/>
</dbReference>
<dbReference type="EMBL" id="CP000248">
    <property type="protein sequence ID" value="ABD27451.1"/>
    <property type="molecule type" value="Genomic_DNA"/>
</dbReference>
<accession>Q2G3X2</accession>
<evidence type="ECO:0008006" key="4">
    <source>
        <dbReference type="Google" id="ProtNLM"/>
    </source>
</evidence>
<keyword evidence="1" id="KW-0732">Signal</keyword>
<evidence type="ECO:0000313" key="2">
    <source>
        <dbReference type="EMBL" id="ABD27451.1"/>
    </source>
</evidence>
<dbReference type="PROSITE" id="PS51257">
    <property type="entry name" value="PROKAR_LIPOPROTEIN"/>
    <property type="match status" value="1"/>
</dbReference>
<evidence type="ECO:0000256" key="1">
    <source>
        <dbReference type="SAM" id="SignalP"/>
    </source>
</evidence>
<proteinExistence type="predicted"/>
<feature type="chain" id="PRO_5004207725" description="Lipoprotein" evidence="1">
    <location>
        <begin position="23"/>
        <end position="121"/>
    </location>
</feature>
<evidence type="ECO:0000313" key="3">
    <source>
        <dbReference type="Proteomes" id="UP000009134"/>
    </source>
</evidence>